<keyword evidence="1" id="KW-0677">Repeat</keyword>
<proteinExistence type="predicted"/>
<dbReference type="GO" id="GO:0003824">
    <property type="term" value="F:catalytic activity"/>
    <property type="evidence" value="ECO:0007669"/>
    <property type="project" value="InterPro"/>
</dbReference>
<protein>
    <recommendedName>
        <fullName evidence="2">Prenyltransferase alpha-alpha toroid domain-containing protein</fullName>
    </recommendedName>
</protein>
<dbReference type="InterPro" id="IPR001330">
    <property type="entry name" value="Prenyltrans"/>
</dbReference>
<gene>
    <name evidence="3" type="ORF">S03H2_36973</name>
</gene>
<evidence type="ECO:0000313" key="3">
    <source>
        <dbReference type="EMBL" id="GAH59977.1"/>
    </source>
</evidence>
<dbReference type="AlphaFoldDB" id="X1GS61"/>
<sequence length="209" mass="24937">MKKPDIWSLYYALASLELLGILNEYLSSKGQDVIGRTIKNFIYDHKRNNGFLHCLDKTCPECNRDPEGKTFYYVIESLLLIGIDVRAFKEQFRQYLKERKKDSSIIYKLLSLKFFDLDLEVKDKEIQFLYQFQKENGGFGLDLENEEIDTTFWIVNILNIYSWLIDYNPARIYSFITEKLDNVFREQEKWSLRILIDVTQLVILLSIIW</sequence>
<feature type="domain" description="Prenyltransferase alpha-alpha toroid" evidence="2">
    <location>
        <begin position="5"/>
        <end position="99"/>
    </location>
</feature>
<reference evidence="3" key="1">
    <citation type="journal article" date="2014" name="Front. Microbiol.">
        <title>High frequency of phylogenetically diverse reductive dehalogenase-homologous genes in deep subseafloor sedimentary metagenomes.</title>
        <authorList>
            <person name="Kawai M."/>
            <person name="Futagami T."/>
            <person name="Toyoda A."/>
            <person name="Takaki Y."/>
            <person name="Nishi S."/>
            <person name="Hori S."/>
            <person name="Arai W."/>
            <person name="Tsubouchi T."/>
            <person name="Morono Y."/>
            <person name="Uchiyama I."/>
            <person name="Ito T."/>
            <person name="Fujiyama A."/>
            <person name="Inagaki F."/>
            <person name="Takami H."/>
        </authorList>
    </citation>
    <scope>NUCLEOTIDE SEQUENCE</scope>
    <source>
        <strain evidence="3">Expedition CK06-06</strain>
    </source>
</reference>
<dbReference type="Pfam" id="PF00432">
    <property type="entry name" value="Prenyltrans"/>
    <property type="match status" value="2"/>
</dbReference>
<name>X1GS61_9ZZZZ</name>
<dbReference type="InterPro" id="IPR008930">
    <property type="entry name" value="Terpenoid_cyclase/PrenylTrfase"/>
</dbReference>
<comment type="caution">
    <text evidence="3">The sequence shown here is derived from an EMBL/GenBank/DDBJ whole genome shotgun (WGS) entry which is preliminary data.</text>
</comment>
<organism evidence="3">
    <name type="scientific">marine sediment metagenome</name>
    <dbReference type="NCBI Taxonomy" id="412755"/>
    <lineage>
        <taxon>unclassified sequences</taxon>
        <taxon>metagenomes</taxon>
        <taxon>ecological metagenomes</taxon>
    </lineage>
</organism>
<evidence type="ECO:0000259" key="2">
    <source>
        <dbReference type="Pfam" id="PF00432"/>
    </source>
</evidence>
<dbReference type="SUPFAM" id="SSF48239">
    <property type="entry name" value="Terpenoid cyclases/Protein prenyltransferases"/>
    <property type="match status" value="1"/>
</dbReference>
<accession>X1GS61</accession>
<feature type="domain" description="Prenyltransferase alpha-alpha toroid" evidence="2">
    <location>
        <begin position="102"/>
        <end position="178"/>
    </location>
</feature>
<evidence type="ECO:0000256" key="1">
    <source>
        <dbReference type="ARBA" id="ARBA00022737"/>
    </source>
</evidence>
<feature type="non-terminal residue" evidence="3">
    <location>
        <position position="209"/>
    </location>
</feature>
<dbReference type="EMBL" id="BARU01022726">
    <property type="protein sequence ID" value="GAH59977.1"/>
    <property type="molecule type" value="Genomic_DNA"/>
</dbReference>
<dbReference type="Gene3D" id="1.50.10.20">
    <property type="match status" value="1"/>
</dbReference>